<dbReference type="FunFam" id="3.30.1390.10:FF:000006">
    <property type="entry name" value="ATP-dependent Clp protease adapter protein CLPS1, chloroplastic"/>
    <property type="match status" value="1"/>
</dbReference>
<feature type="coiled-coil region" evidence="1">
    <location>
        <begin position="358"/>
        <end position="399"/>
    </location>
</feature>
<evidence type="ECO:0000256" key="2">
    <source>
        <dbReference type="SAM" id="MobiDB-lite"/>
    </source>
</evidence>
<name>A0A9P0Z0U3_CUSEU</name>
<evidence type="ECO:0000313" key="4">
    <source>
        <dbReference type="EMBL" id="CAH9082631.1"/>
    </source>
</evidence>
<feature type="domain" description="Adaptor protein ClpS core" evidence="3">
    <location>
        <begin position="78"/>
        <end position="144"/>
    </location>
</feature>
<dbReference type="InterPro" id="IPR022935">
    <property type="entry name" value="ClpS"/>
</dbReference>
<dbReference type="GO" id="GO:0030163">
    <property type="term" value="P:protein catabolic process"/>
    <property type="evidence" value="ECO:0007669"/>
    <property type="project" value="InterPro"/>
</dbReference>
<dbReference type="InterPro" id="IPR014719">
    <property type="entry name" value="Ribosomal_bL12_C/ClpS-like"/>
</dbReference>
<proteinExistence type="predicted"/>
<dbReference type="InterPro" id="IPR003769">
    <property type="entry name" value="ClpS_core"/>
</dbReference>
<dbReference type="GO" id="GO:0006508">
    <property type="term" value="P:proteolysis"/>
    <property type="evidence" value="ECO:0007669"/>
    <property type="project" value="InterPro"/>
</dbReference>
<dbReference type="EMBL" id="CAMAPE010000016">
    <property type="protein sequence ID" value="CAH9082631.1"/>
    <property type="molecule type" value="Genomic_DNA"/>
</dbReference>
<keyword evidence="1" id="KW-0175">Coiled coil</keyword>
<evidence type="ECO:0000259" key="3">
    <source>
        <dbReference type="Pfam" id="PF02617"/>
    </source>
</evidence>
<dbReference type="Pfam" id="PF02617">
    <property type="entry name" value="ClpS"/>
    <property type="match status" value="1"/>
</dbReference>
<organism evidence="4 5">
    <name type="scientific">Cuscuta europaea</name>
    <name type="common">European dodder</name>
    <dbReference type="NCBI Taxonomy" id="41803"/>
    <lineage>
        <taxon>Eukaryota</taxon>
        <taxon>Viridiplantae</taxon>
        <taxon>Streptophyta</taxon>
        <taxon>Embryophyta</taxon>
        <taxon>Tracheophyta</taxon>
        <taxon>Spermatophyta</taxon>
        <taxon>Magnoliopsida</taxon>
        <taxon>eudicotyledons</taxon>
        <taxon>Gunneridae</taxon>
        <taxon>Pentapetalae</taxon>
        <taxon>asterids</taxon>
        <taxon>lamiids</taxon>
        <taxon>Solanales</taxon>
        <taxon>Convolvulaceae</taxon>
        <taxon>Cuscuteae</taxon>
        <taxon>Cuscuta</taxon>
        <taxon>Cuscuta subgen. Cuscuta</taxon>
    </lineage>
</organism>
<dbReference type="OrthoDB" id="2013930at2759"/>
<reference evidence="4" key="1">
    <citation type="submission" date="2022-07" db="EMBL/GenBank/DDBJ databases">
        <authorList>
            <person name="Macas J."/>
            <person name="Novak P."/>
            <person name="Neumann P."/>
        </authorList>
    </citation>
    <scope>NUCLEOTIDE SEQUENCE</scope>
</reference>
<dbReference type="Proteomes" id="UP001152484">
    <property type="component" value="Unassembled WGS sequence"/>
</dbReference>
<gene>
    <name evidence="4" type="ORF">CEURO_LOCUS8326</name>
</gene>
<feature type="region of interest" description="Disordered" evidence="2">
    <location>
        <begin position="192"/>
        <end position="224"/>
    </location>
</feature>
<feature type="region of interest" description="Disordered" evidence="2">
    <location>
        <begin position="480"/>
        <end position="542"/>
    </location>
</feature>
<feature type="compositionally biased region" description="Basic and acidic residues" evidence="2">
    <location>
        <begin position="489"/>
        <end position="512"/>
    </location>
</feature>
<evidence type="ECO:0000256" key="1">
    <source>
        <dbReference type="SAM" id="Coils"/>
    </source>
</evidence>
<comment type="caution">
    <text evidence="4">The sequence shown here is derived from an EMBL/GenBank/DDBJ whole genome shotgun (WGS) entry which is preliminary data.</text>
</comment>
<protein>
    <recommendedName>
        <fullName evidence="3">Adaptor protein ClpS core domain-containing protein</fullName>
    </recommendedName>
</protein>
<dbReference type="AlphaFoldDB" id="A0A9P0Z0U3"/>
<dbReference type="PANTHER" id="PTHR33473:SF17">
    <property type="entry name" value="ATP-DEPENDENT CLP PROTEASE ADAPTER PROTEIN CLPS1, CHLOROPLASTIC"/>
    <property type="match status" value="1"/>
</dbReference>
<keyword evidence="5" id="KW-1185">Reference proteome</keyword>
<accession>A0A9P0Z0U3</accession>
<sequence length="542" mass="58901">METAVFGRIPLSPNHISHIKPGDKNHFNKQWGSWNVMAVLIAGSGRGGGGGLLDRPVVEKTTPSRESDIDLRKERKMSPSYWVMLHNDDYNRREYVVQVLMKVIPGMSLDKAVNIMQEAHHNGLSVVITCPQVDAEQHCMQLRGNGLLSSIEPAAGIPVSMVNVKGLARLKKQDPKGSGQGNQKPATALFKKAEGDAAASKRKAATKGSPPAIKKPKKGDITDKEPPVIIADEHPASGVHVEKPSGGTPAGAEELLPEVLQVSFPRGTSLASGAVDPGAILRGITPETDRAALGAYNDAALEDHILRSSLSACLALGEQARRLQEWRLHKAEQDVKMRECILKNKEAVKLGVWLEEELRQMNLRLEAAEKGKADAEAAAEEARRAAKEAEDSKASAVAKAQEEAVDAFVPEGWRAEGRKMWVSSVVEACVDEWAEGPGWEWMARKGREYYEAGEFFTQALIYRRMARHLGIEPKDFAPSAYGLPPLQSDVRESLPEGAQRPDLEDTKLKKEAEDDAVEAGAEVSSRPAAEDAPGNDAVEIVE</sequence>
<dbReference type="Gene3D" id="3.30.1390.10">
    <property type="match status" value="1"/>
</dbReference>
<dbReference type="SUPFAM" id="SSF54736">
    <property type="entry name" value="ClpS-like"/>
    <property type="match status" value="1"/>
</dbReference>
<evidence type="ECO:0000313" key="5">
    <source>
        <dbReference type="Proteomes" id="UP001152484"/>
    </source>
</evidence>
<dbReference type="PANTHER" id="PTHR33473">
    <property type="entry name" value="ATP-DEPENDENT CLP PROTEASE ADAPTER PROTEIN CLPS1, CHLOROPLASTIC"/>
    <property type="match status" value="1"/>
</dbReference>